<dbReference type="Pfam" id="PF01656">
    <property type="entry name" value="CbiA"/>
    <property type="match status" value="1"/>
</dbReference>
<comment type="function">
    <text evidence="4">Catalyzes amidations at positions B, D, E, and G on adenosylcobyrinic A,C-diamide. NH(2) groups are provided by glutamine, and one molecule of ATP is hydrogenolyzed for each amidation.</text>
</comment>
<dbReference type="PANTHER" id="PTHR21343">
    <property type="entry name" value="DETHIOBIOTIN SYNTHETASE"/>
    <property type="match status" value="1"/>
</dbReference>
<dbReference type="PANTHER" id="PTHR21343:SF1">
    <property type="entry name" value="COBYRIC ACID SYNTHASE"/>
    <property type="match status" value="1"/>
</dbReference>
<proteinExistence type="inferred from homology"/>
<name>A0ABT3WX58_9BACL</name>
<dbReference type="NCBIfam" id="NF001989">
    <property type="entry name" value="PRK00784.1"/>
    <property type="match status" value="1"/>
</dbReference>
<feature type="active site" description="Nucleophile" evidence="4">
    <location>
        <position position="334"/>
    </location>
</feature>
<dbReference type="CDD" id="cd05389">
    <property type="entry name" value="CobQ_N"/>
    <property type="match status" value="1"/>
</dbReference>
<keyword evidence="2 4" id="KW-0169">Cobalamin biosynthesis</keyword>
<evidence type="ECO:0000259" key="5">
    <source>
        <dbReference type="Pfam" id="PF01656"/>
    </source>
</evidence>
<gene>
    <name evidence="4" type="primary">cobQ</name>
    <name evidence="7" type="ORF">OS242_04760</name>
</gene>
<organism evidence="7 8">
    <name type="scientific">Tumebacillus lacus</name>
    <dbReference type="NCBI Taxonomy" id="2995335"/>
    <lineage>
        <taxon>Bacteria</taxon>
        <taxon>Bacillati</taxon>
        <taxon>Bacillota</taxon>
        <taxon>Bacilli</taxon>
        <taxon>Bacillales</taxon>
        <taxon>Alicyclobacillaceae</taxon>
        <taxon>Tumebacillus</taxon>
    </lineage>
</organism>
<sequence>MKAIMVQGTSSDAGKSLLVTGLCRIFWEDGWRVAPFKSQNMALNSYITRDGGEIGRAQGVQAEACGIEATTAMNPILLKPKGEMTSEVIVRGKHYADMEAFSYRNEFVPTVMPMISEAVDELAREFELVVAEGAGSPAEINLKDRDVANMRIAELLDCPVILVADIERGGVFASLVGTLDLLDPEERARVKGFVINKFRGRKELLDPGLEWLERRTGIPVLGVVPHLQIDIDPEDSLALDALRLKARDRGRADVEVAVIKFPRISNFTDVSPLLDEPGVEVRFVTSARGLGRPDLILLPGSKNTVDDLLWLERQGLAAAIRERAEQGARVVGLCGGFQMMGRVLYDPEHVESTHDQVEGLGLLAVETTFVADKRTVRNQGQLLGTWSGTKVEGYEIHLGRTVREGTSPFLQFESGDYDGAVSGDGRAFGTYLHGLFQNRSFTRDFLNEIRVAKGLAPLEDDVVTEAERRENSYRQLAAHLRRHLDLEKVYSMLERAGRWSG</sequence>
<protein>
    <recommendedName>
        <fullName evidence="4">Cobyric acid synthase</fullName>
    </recommendedName>
</protein>
<dbReference type="Gene3D" id="3.40.50.300">
    <property type="entry name" value="P-loop containing nucleotide triphosphate hydrolases"/>
    <property type="match status" value="1"/>
</dbReference>
<evidence type="ECO:0000256" key="2">
    <source>
        <dbReference type="ARBA" id="ARBA00022573"/>
    </source>
</evidence>
<evidence type="ECO:0000256" key="1">
    <source>
        <dbReference type="ARBA" id="ARBA00004953"/>
    </source>
</evidence>
<accession>A0ABT3WX58</accession>
<dbReference type="InterPro" id="IPR002586">
    <property type="entry name" value="CobQ/CobB/MinD/ParA_Nub-bd_dom"/>
</dbReference>
<dbReference type="HAMAP" id="MF_00028">
    <property type="entry name" value="CobQ"/>
    <property type="match status" value="1"/>
</dbReference>
<comment type="caution">
    <text evidence="7">The sequence shown here is derived from an EMBL/GenBank/DDBJ whole genome shotgun (WGS) entry which is preliminary data.</text>
</comment>
<dbReference type="InterPro" id="IPR011698">
    <property type="entry name" value="GATase_3"/>
</dbReference>
<evidence type="ECO:0000313" key="7">
    <source>
        <dbReference type="EMBL" id="MCX7569263.1"/>
    </source>
</evidence>
<dbReference type="InterPro" id="IPR029062">
    <property type="entry name" value="Class_I_gatase-like"/>
</dbReference>
<dbReference type="PROSITE" id="PS51274">
    <property type="entry name" value="GATASE_COBBQ"/>
    <property type="match status" value="1"/>
</dbReference>
<feature type="active site" evidence="4">
    <location>
        <position position="433"/>
    </location>
</feature>
<comment type="similarity">
    <text evidence="4">Belongs to the CobB/CobQ family. CobQ subfamily.</text>
</comment>
<feature type="domain" description="CobB/CobQ-like glutamine amidotransferase" evidence="6">
    <location>
        <begin position="255"/>
        <end position="440"/>
    </location>
</feature>
<dbReference type="CDD" id="cd01750">
    <property type="entry name" value="GATase1_CobQ"/>
    <property type="match status" value="1"/>
</dbReference>
<dbReference type="InterPro" id="IPR033949">
    <property type="entry name" value="CobQ_GATase1"/>
</dbReference>
<keyword evidence="3 4" id="KW-0315">Glutamine amidotransferase</keyword>
<dbReference type="InterPro" id="IPR047045">
    <property type="entry name" value="CobQ_N"/>
</dbReference>
<dbReference type="Proteomes" id="UP001208017">
    <property type="component" value="Unassembled WGS sequence"/>
</dbReference>
<feature type="domain" description="CobQ/CobB/MinD/ParA nucleotide binding" evidence="5">
    <location>
        <begin position="4"/>
        <end position="226"/>
    </location>
</feature>
<evidence type="ECO:0000313" key="8">
    <source>
        <dbReference type="Proteomes" id="UP001208017"/>
    </source>
</evidence>
<dbReference type="Gene3D" id="3.40.50.880">
    <property type="match status" value="1"/>
</dbReference>
<dbReference type="InterPro" id="IPR027417">
    <property type="entry name" value="P-loop_NTPase"/>
</dbReference>
<evidence type="ECO:0000256" key="4">
    <source>
        <dbReference type="HAMAP-Rule" id="MF_00028"/>
    </source>
</evidence>
<dbReference type="Pfam" id="PF07685">
    <property type="entry name" value="GATase_3"/>
    <property type="match status" value="1"/>
</dbReference>
<evidence type="ECO:0000259" key="6">
    <source>
        <dbReference type="Pfam" id="PF07685"/>
    </source>
</evidence>
<reference evidence="7 8" key="1">
    <citation type="submission" date="2022-11" db="EMBL/GenBank/DDBJ databases">
        <title>Study of microbial diversity in lake waters.</title>
        <authorList>
            <person name="Zhang J."/>
        </authorList>
    </citation>
    <scope>NUCLEOTIDE SEQUENCE [LARGE SCALE GENOMIC DNA]</scope>
    <source>
        <strain evidence="7 8">DT12</strain>
    </source>
</reference>
<dbReference type="EMBL" id="JAPMLT010000002">
    <property type="protein sequence ID" value="MCX7569263.1"/>
    <property type="molecule type" value="Genomic_DNA"/>
</dbReference>
<dbReference type="RefSeq" id="WP_267150512.1">
    <property type="nucleotide sequence ID" value="NZ_JAPMLT010000002.1"/>
</dbReference>
<evidence type="ECO:0000256" key="3">
    <source>
        <dbReference type="ARBA" id="ARBA00022962"/>
    </source>
</evidence>
<keyword evidence="8" id="KW-1185">Reference proteome</keyword>
<comment type="pathway">
    <text evidence="1 4">Cofactor biosynthesis; adenosylcobalamin biosynthesis.</text>
</comment>
<dbReference type="SUPFAM" id="SSF52540">
    <property type="entry name" value="P-loop containing nucleoside triphosphate hydrolases"/>
    <property type="match status" value="1"/>
</dbReference>
<dbReference type="SUPFAM" id="SSF52317">
    <property type="entry name" value="Class I glutamine amidotransferase-like"/>
    <property type="match status" value="1"/>
</dbReference>
<dbReference type="InterPro" id="IPR004459">
    <property type="entry name" value="CobQ_synth"/>
</dbReference>
<dbReference type="NCBIfam" id="TIGR00313">
    <property type="entry name" value="cobQ"/>
    <property type="match status" value="1"/>
</dbReference>